<name>A0AAQ3LB21_9BACT</name>
<dbReference type="PANTHER" id="PTHR42815:SF2">
    <property type="entry name" value="FAD-BINDING, PUTATIVE (AFU_ORTHOLOGUE AFUA_6G07600)-RELATED"/>
    <property type="match status" value="1"/>
</dbReference>
<dbReference type="EMBL" id="CP136920">
    <property type="protein sequence ID" value="WOO40987.1"/>
    <property type="molecule type" value="Genomic_DNA"/>
</dbReference>
<dbReference type="AlphaFoldDB" id="A0AAQ3LB21"/>
<dbReference type="Pfam" id="PF01243">
    <property type="entry name" value="PNPOx_N"/>
    <property type="match status" value="1"/>
</dbReference>
<dbReference type="InterPro" id="IPR012349">
    <property type="entry name" value="Split_barrel_FMN-bd"/>
</dbReference>
<feature type="domain" description="Pyridoxamine 5'-phosphate oxidase N-terminal" evidence="1">
    <location>
        <begin position="45"/>
        <end position="134"/>
    </location>
</feature>
<dbReference type="KEGG" id="puo:RZN69_20400"/>
<evidence type="ECO:0000259" key="1">
    <source>
        <dbReference type="Pfam" id="PF01243"/>
    </source>
</evidence>
<keyword evidence="3" id="KW-1185">Reference proteome</keyword>
<reference evidence="2 3" key="1">
    <citation type="submission" date="2023-10" db="EMBL/GenBank/DDBJ databases">
        <title>Rubellicoccus peritrichatus gen. nov., sp. nov., isolated from an algae of coral reef tank.</title>
        <authorList>
            <person name="Luo J."/>
        </authorList>
    </citation>
    <scope>NUCLEOTIDE SEQUENCE [LARGE SCALE GENOMIC DNA]</scope>
    <source>
        <strain evidence="2 3">CR14</strain>
    </source>
</reference>
<gene>
    <name evidence="2" type="ORF">RZN69_20400</name>
</gene>
<accession>A0AAQ3LB21</accession>
<protein>
    <submittedName>
        <fullName evidence="2">Pyridoxamine 5'-phosphate oxidase family protein</fullName>
    </submittedName>
</protein>
<dbReference type="RefSeq" id="WP_317833292.1">
    <property type="nucleotide sequence ID" value="NZ_CP136920.1"/>
</dbReference>
<organism evidence="2 3">
    <name type="scientific">Rubellicoccus peritrichatus</name>
    <dbReference type="NCBI Taxonomy" id="3080537"/>
    <lineage>
        <taxon>Bacteria</taxon>
        <taxon>Pseudomonadati</taxon>
        <taxon>Verrucomicrobiota</taxon>
        <taxon>Opitutia</taxon>
        <taxon>Puniceicoccales</taxon>
        <taxon>Cerasicoccaceae</taxon>
        <taxon>Rubellicoccus</taxon>
    </lineage>
</organism>
<evidence type="ECO:0000313" key="3">
    <source>
        <dbReference type="Proteomes" id="UP001304300"/>
    </source>
</evidence>
<evidence type="ECO:0000313" key="2">
    <source>
        <dbReference type="EMBL" id="WOO40987.1"/>
    </source>
</evidence>
<dbReference type="Gene3D" id="2.30.110.10">
    <property type="entry name" value="Electron Transport, Fmn-binding Protein, Chain A"/>
    <property type="match status" value="1"/>
</dbReference>
<dbReference type="InterPro" id="IPR011576">
    <property type="entry name" value="Pyridox_Oxase_N"/>
</dbReference>
<dbReference type="PANTHER" id="PTHR42815">
    <property type="entry name" value="FAD-BINDING, PUTATIVE (AFU_ORTHOLOGUE AFUA_6G07600)-RELATED"/>
    <property type="match status" value="1"/>
</dbReference>
<proteinExistence type="predicted"/>
<sequence length="192" mass="22344">MNKNFTRFAFTDSVRAVQEEYGSRKAYAKAETNGDRYRLTSREIQFIENSDGFYLSTVGENGWPYIQFRGGPKGFLKVLDNETLAMADFSGNRQYISTGNIKSMGKAMLFFMDYAKQSRLKVWTEAEVIDVDANPELLETVSLFGYKARIERIIRYRIQAYDWNCQQHITPRYTIPEIKQMITNESNSQFIN</sequence>
<dbReference type="SUPFAM" id="SSF50475">
    <property type="entry name" value="FMN-binding split barrel"/>
    <property type="match status" value="1"/>
</dbReference>
<dbReference type="Proteomes" id="UP001304300">
    <property type="component" value="Chromosome"/>
</dbReference>